<sequence length="1540" mass="170147">KDSHSSLSRELSTEPQETIFVKTVKEDSPAYCAGLNTGDRILAVNGDPISDKSYREVIAAIHNSGHTLKLLVVPKDEDILQMAYQSQARDCMFTSTSSMSDNVRLSGVNNLHQHSHSSSDIVHGTPDKGCGISCNDTLPYGRHEIRHSYPLSQWASNGAEFRLEDYSSSSTSEAYIGESLSSAGCHNQTVTDTGFISHQQQNSMSQDLEPPSMTSNITYNIPNRSKYSFGLYFTPKSSTVPPDGSSGSHNVSTENPGREYKVSSDRPGLSKSQTFDVNQKRPGTGYRKTSLDDNSALSSSARSREFFIRYSSDKAASDNRNRYSPRYSTFSERYSTDNRPTYVISRSQTVSTISPSSCGNADQSLRKSSDCVKPTNESVSDSSRSCQYIPVISENKQQIGVENVDKRAQVNAFNQSSVCSEKTDPSTGSKTFVLSIPCGQQAQQQSKVTEPSYIPVRQRFGTTYTLTRSPTAAHIEIQKSIGQPIVSQRKYLFEAGISENTPPLVSDVHGRYKTEIDKIRTRPKYPSIAVRKASFEQSPDRDPPGYDDSFELEDEPSDPSVDTAQPSVKVRKVSGERYNSGSPQQPEGNGEKSSIIGRNQDTTSIRIIVSSDNTSGSSSHVPLLPRESITRPILVESGQNSNNNTAFKSSSDGYFPSPSTSNTDNISSISVSGSSSTTGLADSGVWMKSYHGSSDMLEDVDEVSGGTDSGSTTGQEGFSAKHIEPTHKTYLSAVSSPGQRSSTSSFSSLSSGSVPVANVAPTVMSASDGVLPVGHTDESHDVEIAAGNDYADIANINVPVRKKIQESLEDQANKLHRRTSYLMATARDRTNVAPLEETFSAAQDIQNQKMQQASGTARRNSSVKLNKFFGELIPSIAEGVEMKSTAYEEAPEIIRKGPLSCKISAIEGKKCSDRTWKSVYAILRPAELFLTRDKEGGSASSNFEDQHIPLKSCTIEFAREYAKKKKNVFRLCTHNESDYLFQTEDRGMMMCWIQGIKSINEAERSDKVEDVITSEREKHTQSPIEINIIPSSKTSPQMSHKGKKLGALSFKSKLTASPNMKRKKSNATEKDKDDGLKKGWKDRIPMMKSLKKHSEDSSLLLPTEQDIDTDKFQFGVHLEDCFPSPHNEFVPLIVELCTRIVEARGLEVVGVYRVPGNSAAVTALTEEFNRGIDSVNIDNEKLLDINVISSLLKSFFRKLPEPLIPTNMYDAFIEANRFPGEDKRKLKIKRLLHLLPAHHNETLKHMAEHLNKVASYGNINKMDAKNLAIMFGPTLVRKKGDDTVALVTDMSDQCRIVESIILHHEWFFSPWDQDSYIPMETTVETVPLDDGQNLSKDDDEEADSAISTKEIISSIVGAASKKLRKQQQQKSMESLDMVDSSISTTTTTTTFRERNMSDTVYLTSFAKSMSSINSSLGVSEDYLGRKSSMPSARFLESHKAGHNTSAGSDITELEYADASSPSSSGFSGHMSDDYLQDKNDELEISHGLTTSLSRDAINRLKRIGENVTALLHTFEQKQQKERERRKREQEMVEREHFRTA</sequence>
<dbReference type="InterPro" id="IPR001478">
    <property type="entry name" value="PDZ"/>
</dbReference>
<evidence type="ECO:0000259" key="3">
    <source>
        <dbReference type="PROSITE" id="PS50003"/>
    </source>
</evidence>
<dbReference type="Pfam" id="PF00620">
    <property type="entry name" value="RhoGAP"/>
    <property type="match status" value="1"/>
</dbReference>
<dbReference type="PANTHER" id="PTHR23175:SF23">
    <property type="entry name" value="PDZ DOMAIN-CONTAINING PROTEIN"/>
    <property type="match status" value="1"/>
</dbReference>
<gene>
    <name evidence="6" type="primary">ORF169049</name>
</gene>
<feature type="region of interest" description="Disordered" evidence="2">
    <location>
        <begin position="528"/>
        <end position="599"/>
    </location>
</feature>
<dbReference type="Pfam" id="PF15410">
    <property type="entry name" value="PH_9"/>
    <property type="match status" value="1"/>
</dbReference>
<dbReference type="Gene3D" id="2.30.42.10">
    <property type="match status" value="1"/>
</dbReference>
<dbReference type="SMART" id="SM00324">
    <property type="entry name" value="RhoGAP"/>
    <property type="match status" value="1"/>
</dbReference>
<feature type="compositionally biased region" description="Acidic residues" evidence="2">
    <location>
        <begin position="548"/>
        <end position="557"/>
    </location>
</feature>
<feature type="region of interest" description="Disordered" evidence="2">
    <location>
        <begin position="636"/>
        <end position="664"/>
    </location>
</feature>
<feature type="region of interest" description="Disordered" evidence="2">
    <location>
        <begin position="238"/>
        <end position="296"/>
    </location>
</feature>
<dbReference type="InterPro" id="IPR008936">
    <property type="entry name" value="Rho_GTPase_activation_prot"/>
</dbReference>
<dbReference type="PROSITE" id="PS50238">
    <property type="entry name" value="RHOGAP"/>
    <property type="match status" value="1"/>
</dbReference>
<feature type="region of interest" description="Disordered" evidence="2">
    <location>
        <begin position="353"/>
        <end position="378"/>
    </location>
</feature>
<accession>A0A0B7B9Z2</accession>
<proteinExistence type="predicted"/>
<protein>
    <recommendedName>
        <fullName evidence="7">Rho GTPase-activating protein 21</fullName>
    </recommendedName>
</protein>
<dbReference type="InterPro" id="IPR001849">
    <property type="entry name" value="PH_domain"/>
</dbReference>
<feature type="domain" description="PDZ" evidence="4">
    <location>
        <begin position="1"/>
        <end position="76"/>
    </location>
</feature>
<dbReference type="Gene3D" id="2.30.29.30">
    <property type="entry name" value="Pleckstrin-homology domain (PH domain)/Phosphotyrosine-binding domain (PTB)"/>
    <property type="match status" value="1"/>
</dbReference>
<evidence type="ECO:0008006" key="7">
    <source>
        <dbReference type="Google" id="ProtNLM"/>
    </source>
</evidence>
<feature type="domain" description="PH" evidence="3">
    <location>
        <begin position="892"/>
        <end position="1001"/>
    </location>
</feature>
<dbReference type="InterPro" id="IPR011993">
    <property type="entry name" value="PH-like_dom_sf"/>
</dbReference>
<evidence type="ECO:0000259" key="4">
    <source>
        <dbReference type="PROSITE" id="PS50106"/>
    </source>
</evidence>
<dbReference type="SMART" id="SM00228">
    <property type="entry name" value="PDZ"/>
    <property type="match status" value="1"/>
</dbReference>
<evidence type="ECO:0000313" key="6">
    <source>
        <dbReference type="EMBL" id="CEK89111.1"/>
    </source>
</evidence>
<dbReference type="InterPro" id="IPR036034">
    <property type="entry name" value="PDZ_sf"/>
</dbReference>
<evidence type="ECO:0000259" key="5">
    <source>
        <dbReference type="PROSITE" id="PS50238"/>
    </source>
</evidence>
<organism evidence="6">
    <name type="scientific">Arion vulgaris</name>
    <dbReference type="NCBI Taxonomy" id="1028688"/>
    <lineage>
        <taxon>Eukaryota</taxon>
        <taxon>Metazoa</taxon>
        <taxon>Spiralia</taxon>
        <taxon>Lophotrochozoa</taxon>
        <taxon>Mollusca</taxon>
        <taxon>Gastropoda</taxon>
        <taxon>Heterobranchia</taxon>
        <taxon>Euthyneura</taxon>
        <taxon>Panpulmonata</taxon>
        <taxon>Eupulmonata</taxon>
        <taxon>Stylommatophora</taxon>
        <taxon>Helicina</taxon>
        <taxon>Arionoidea</taxon>
        <taxon>Arionidae</taxon>
        <taxon>Arion</taxon>
    </lineage>
</organism>
<feature type="compositionally biased region" description="Basic and acidic residues" evidence="2">
    <location>
        <begin position="1066"/>
        <end position="1079"/>
    </location>
</feature>
<evidence type="ECO:0000256" key="2">
    <source>
        <dbReference type="SAM" id="MobiDB-lite"/>
    </source>
</evidence>
<feature type="compositionally biased region" description="Polar residues" evidence="2">
    <location>
        <begin position="637"/>
        <end position="652"/>
    </location>
</feature>
<feature type="region of interest" description="Disordered" evidence="2">
    <location>
        <begin position="1056"/>
        <end position="1079"/>
    </location>
</feature>
<dbReference type="GO" id="GO:0007165">
    <property type="term" value="P:signal transduction"/>
    <property type="evidence" value="ECO:0007669"/>
    <property type="project" value="InterPro"/>
</dbReference>
<feature type="non-terminal residue" evidence="6">
    <location>
        <position position="1"/>
    </location>
</feature>
<dbReference type="SUPFAM" id="SSF48350">
    <property type="entry name" value="GTPase activation domain, GAP"/>
    <property type="match status" value="1"/>
</dbReference>
<dbReference type="Pfam" id="PF00595">
    <property type="entry name" value="PDZ"/>
    <property type="match status" value="1"/>
</dbReference>
<dbReference type="PROSITE" id="PS50106">
    <property type="entry name" value="PDZ"/>
    <property type="match status" value="1"/>
</dbReference>
<dbReference type="PROSITE" id="PS50003">
    <property type="entry name" value="PH_DOMAIN"/>
    <property type="match status" value="1"/>
</dbReference>
<keyword evidence="1" id="KW-0343">GTPase activation</keyword>
<dbReference type="GO" id="GO:0005096">
    <property type="term" value="F:GTPase activator activity"/>
    <property type="evidence" value="ECO:0007669"/>
    <property type="project" value="UniProtKB-KW"/>
</dbReference>
<feature type="compositionally biased region" description="Polar residues" evidence="2">
    <location>
        <begin position="577"/>
        <end position="587"/>
    </location>
</feature>
<feature type="region of interest" description="Disordered" evidence="2">
    <location>
        <begin position="732"/>
        <end position="751"/>
    </location>
</feature>
<dbReference type="Gene3D" id="1.10.555.10">
    <property type="entry name" value="Rho GTPase activation protein"/>
    <property type="match status" value="1"/>
</dbReference>
<feature type="compositionally biased region" description="Low complexity" evidence="2">
    <location>
        <begin position="735"/>
        <end position="751"/>
    </location>
</feature>
<dbReference type="SMART" id="SM00233">
    <property type="entry name" value="PH"/>
    <property type="match status" value="1"/>
</dbReference>
<dbReference type="PANTHER" id="PTHR23175">
    <property type="entry name" value="PDZ DOMAIN-CONTAINING PROTEIN"/>
    <property type="match status" value="1"/>
</dbReference>
<dbReference type="InterPro" id="IPR041681">
    <property type="entry name" value="PH_9"/>
</dbReference>
<feature type="domain" description="Rho-GAP" evidence="5">
    <location>
        <begin position="1116"/>
        <end position="1308"/>
    </location>
</feature>
<dbReference type="SUPFAM" id="SSF50729">
    <property type="entry name" value="PH domain-like"/>
    <property type="match status" value="1"/>
</dbReference>
<feature type="compositionally biased region" description="Polar residues" evidence="2">
    <location>
        <begin position="238"/>
        <end position="255"/>
    </location>
</feature>
<dbReference type="InterPro" id="IPR000198">
    <property type="entry name" value="RhoGAP_dom"/>
</dbReference>
<feature type="region of interest" description="Disordered" evidence="2">
    <location>
        <begin position="702"/>
        <end position="723"/>
    </location>
</feature>
<reference evidence="6" key="1">
    <citation type="submission" date="2014-12" db="EMBL/GenBank/DDBJ databases">
        <title>Insight into the proteome of Arion vulgaris.</title>
        <authorList>
            <person name="Aradska J."/>
            <person name="Bulat T."/>
            <person name="Smidak R."/>
            <person name="Sarate P."/>
            <person name="Gangsoo J."/>
            <person name="Sialana F."/>
            <person name="Bilban M."/>
            <person name="Lubec G."/>
        </authorList>
    </citation>
    <scope>NUCLEOTIDE SEQUENCE</scope>
    <source>
        <tissue evidence="6">Skin</tissue>
    </source>
</reference>
<evidence type="ECO:0000256" key="1">
    <source>
        <dbReference type="ARBA" id="ARBA00022468"/>
    </source>
</evidence>
<dbReference type="SUPFAM" id="SSF50156">
    <property type="entry name" value="PDZ domain-like"/>
    <property type="match status" value="1"/>
</dbReference>
<name>A0A0B7B9Z2_9EUPU</name>
<feature type="compositionally biased region" description="Low complexity" evidence="2">
    <location>
        <begin position="703"/>
        <end position="717"/>
    </location>
</feature>
<feature type="region of interest" description="Disordered" evidence="2">
    <location>
        <begin position="1514"/>
        <end position="1540"/>
    </location>
</feature>
<dbReference type="EMBL" id="HACG01042246">
    <property type="protein sequence ID" value="CEK89111.1"/>
    <property type="molecule type" value="Transcribed_RNA"/>
</dbReference>
<feature type="compositionally biased region" description="Polar residues" evidence="2">
    <location>
        <begin position="353"/>
        <end position="363"/>
    </location>
</feature>